<gene>
    <name evidence="3" type="ORF">DL89DRAFT_265492</name>
</gene>
<organism evidence="3 4">
    <name type="scientific">Linderina pennispora</name>
    <dbReference type="NCBI Taxonomy" id="61395"/>
    <lineage>
        <taxon>Eukaryota</taxon>
        <taxon>Fungi</taxon>
        <taxon>Fungi incertae sedis</taxon>
        <taxon>Zoopagomycota</taxon>
        <taxon>Kickxellomycotina</taxon>
        <taxon>Kickxellomycetes</taxon>
        <taxon>Kickxellales</taxon>
        <taxon>Kickxellaceae</taxon>
        <taxon>Linderina</taxon>
    </lineage>
</organism>
<evidence type="ECO:0000256" key="2">
    <source>
        <dbReference type="SAM" id="SignalP"/>
    </source>
</evidence>
<keyword evidence="2" id="KW-0732">Signal</keyword>
<sequence>MHLIPLAIFAATAAIAVNGARLLTSHLVTPGILHKCPNPQRHQSPRKAESEKPTVRSSTASTNMATDAPTFATAKPAIPAVDVVAISPMPSSTNSKPVSSPPYAAQVIGSPVAPIYGAKKGY</sequence>
<dbReference type="Proteomes" id="UP000193922">
    <property type="component" value="Unassembled WGS sequence"/>
</dbReference>
<protein>
    <submittedName>
        <fullName evidence="3">Uncharacterized protein</fullName>
    </submittedName>
</protein>
<comment type="caution">
    <text evidence="3">The sequence shown here is derived from an EMBL/GenBank/DDBJ whole genome shotgun (WGS) entry which is preliminary data.</text>
</comment>
<dbReference type="EMBL" id="MCFD01000003">
    <property type="protein sequence ID" value="ORX71782.1"/>
    <property type="molecule type" value="Genomic_DNA"/>
</dbReference>
<keyword evidence="4" id="KW-1185">Reference proteome</keyword>
<reference evidence="3 4" key="1">
    <citation type="submission" date="2016-07" db="EMBL/GenBank/DDBJ databases">
        <title>Pervasive Adenine N6-methylation of Active Genes in Fungi.</title>
        <authorList>
            <consortium name="DOE Joint Genome Institute"/>
            <person name="Mondo S.J."/>
            <person name="Dannebaum R.O."/>
            <person name="Kuo R.C."/>
            <person name="Labutti K."/>
            <person name="Haridas S."/>
            <person name="Kuo A."/>
            <person name="Salamov A."/>
            <person name="Ahrendt S.R."/>
            <person name="Lipzen A."/>
            <person name="Sullivan W."/>
            <person name="Andreopoulos W.B."/>
            <person name="Clum A."/>
            <person name="Lindquist E."/>
            <person name="Daum C."/>
            <person name="Ramamoorthy G.K."/>
            <person name="Gryganskyi A."/>
            <person name="Culley D."/>
            <person name="Magnuson J.K."/>
            <person name="James T.Y."/>
            <person name="O'Malley M.A."/>
            <person name="Stajich J.E."/>
            <person name="Spatafora J.W."/>
            <person name="Visel A."/>
            <person name="Grigoriev I.V."/>
        </authorList>
    </citation>
    <scope>NUCLEOTIDE SEQUENCE [LARGE SCALE GENOMIC DNA]</scope>
    <source>
        <strain evidence="3 4">ATCC 12442</strain>
    </source>
</reference>
<feature type="compositionally biased region" description="Polar residues" evidence="1">
    <location>
        <begin position="55"/>
        <end position="65"/>
    </location>
</feature>
<name>A0A1Y1WE88_9FUNG</name>
<proteinExistence type="predicted"/>
<evidence type="ECO:0000313" key="3">
    <source>
        <dbReference type="EMBL" id="ORX71782.1"/>
    </source>
</evidence>
<feature type="signal peptide" evidence="2">
    <location>
        <begin position="1"/>
        <end position="19"/>
    </location>
</feature>
<dbReference type="GeneID" id="63803339"/>
<evidence type="ECO:0000313" key="4">
    <source>
        <dbReference type="Proteomes" id="UP000193922"/>
    </source>
</evidence>
<accession>A0A1Y1WE88</accession>
<evidence type="ECO:0000256" key="1">
    <source>
        <dbReference type="SAM" id="MobiDB-lite"/>
    </source>
</evidence>
<feature type="chain" id="PRO_5013005480" evidence="2">
    <location>
        <begin position="20"/>
        <end position="122"/>
    </location>
</feature>
<dbReference type="RefSeq" id="XP_040745206.1">
    <property type="nucleotide sequence ID" value="XM_040886691.1"/>
</dbReference>
<dbReference type="AlphaFoldDB" id="A0A1Y1WE88"/>
<feature type="region of interest" description="Disordered" evidence="1">
    <location>
        <begin position="34"/>
        <end position="68"/>
    </location>
</feature>